<dbReference type="Proteomes" id="UP000265520">
    <property type="component" value="Unassembled WGS sequence"/>
</dbReference>
<evidence type="ECO:0000313" key="2">
    <source>
        <dbReference type="Proteomes" id="UP000265520"/>
    </source>
</evidence>
<feature type="non-terminal residue" evidence="1">
    <location>
        <position position="1"/>
    </location>
</feature>
<proteinExistence type="predicted"/>
<comment type="caution">
    <text evidence="1">The sequence shown here is derived from an EMBL/GenBank/DDBJ whole genome shotgun (WGS) entry which is preliminary data.</text>
</comment>
<protein>
    <recommendedName>
        <fullName evidence="3">Reverse transcriptase domain-containing protein</fullName>
    </recommendedName>
</protein>
<name>A0A392U190_9FABA</name>
<dbReference type="AlphaFoldDB" id="A0A392U190"/>
<feature type="non-terminal residue" evidence="1">
    <location>
        <position position="81"/>
    </location>
</feature>
<keyword evidence="2" id="KW-1185">Reference proteome</keyword>
<organism evidence="1 2">
    <name type="scientific">Trifolium medium</name>
    <dbReference type="NCBI Taxonomy" id="97028"/>
    <lineage>
        <taxon>Eukaryota</taxon>
        <taxon>Viridiplantae</taxon>
        <taxon>Streptophyta</taxon>
        <taxon>Embryophyta</taxon>
        <taxon>Tracheophyta</taxon>
        <taxon>Spermatophyta</taxon>
        <taxon>Magnoliopsida</taxon>
        <taxon>eudicotyledons</taxon>
        <taxon>Gunneridae</taxon>
        <taxon>Pentapetalae</taxon>
        <taxon>rosids</taxon>
        <taxon>fabids</taxon>
        <taxon>Fabales</taxon>
        <taxon>Fabaceae</taxon>
        <taxon>Papilionoideae</taxon>
        <taxon>50 kb inversion clade</taxon>
        <taxon>NPAAA clade</taxon>
        <taxon>Hologalegina</taxon>
        <taxon>IRL clade</taxon>
        <taxon>Trifolieae</taxon>
        <taxon>Trifolium</taxon>
    </lineage>
</organism>
<sequence>EIPPGVTKVNIPSVLKPPTLELKQLPSHLKYAYLETSQQLPVIISAALSEEQETCLLSLLKRHKKAIAWQMADIKGISPAI</sequence>
<reference evidence="1 2" key="1">
    <citation type="journal article" date="2018" name="Front. Plant Sci.">
        <title>Red Clover (Trifolium pratense) and Zigzag Clover (T. medium) - A Picture of Genomic Similarities and Differences.</title>
        <authorList>
            <person name="Dluhosova J."/>
            <person name="Istvanek J."/>
            <person name="Nedelnik J."/>
            <person name="Repkova J."/>
        </authorList>
    </citation>
    <scope>NUCLEOTIDE SEQUENCE [LARGE SCALE GENOMIC DNA]</scope>
    <source>
        <strain evidence="2">cv. 10/8</strain>
        <tissue evidence="1">Leaf</tissue>
    </source>
</reference>
<accession>A0A392U190</accession>
<evidence type="ECO:0008006" key="3">
    <source>
        <dbReference type="Google" id="ProtNLM"/>
    </source>
</evidence>
<dbReference type="EMBL" id="LXQA010711252">
    <property type="protein sequence ID" value="MCI67191.1"/>
    <property type="molecule type" value="Genomic_DNA"/>
</dbReference>
<evidence type="ECO:0000313" key="1">
    <source>
        <dbReference type="EMBL" id="MCI67191.1"/>
    </source>
</evidence>